<accession>A0A6L7IMT0</accession>
<dbReference type="Proteomes" id="UP000478463">
    <property type="component" value="Chromosome"/>
</dbReference>
<evidence type="ECO:0000259" key="1">
    <source>
        <dbReference type="Pfam" id="PF01548"/>
    </source>
</evidence>
<feature type="domain" description="Transposase IS110-like N-terminal" evidence="1">
    <location>
        <begin position="7"/>
        <end position="144"/>
    </location>
</feature>
<dbReference type="KEGG" id="egd:GS424_000280"/>
<feature type="domain" description="Transposase IS116/IS110/IS902 C-terminal" evidence="2">
    <location>
        <begin position="207"/>
        <end position="282"/>
    </location>
</feature>
<dbReference type="GO" id="GO:0003677">
    <property type="term" value="F:DNA binding"/>
    <property type="evidence" value="ECO:0007669"/>
    <property type="project" value="InterPro"/>
</dbReference>
<dbReference type="Pfam" id="PF02371">
    <property type="entry name" value="Transposase_20"/>
    <property type="match status" value="1"/>
</dbReference>
<dbReference type="Pfam" id="PF01548">
    <property type="entry name" value="DEDD_Tnp_IS110"/>
    <property type="match status" value="1"/>
</dbReference>
<dbReference type="NCBIfam" id="NF033542">
    <property type="entry name" value="transpos_IS110"/>
    <property type="match status" value="1"/>
</dbReference>
<gene>
    <name evidence="3" type="ORF">GS424_000280</name>
</gene>
<sequence>MSARIAVGLDVHTRSIVAHAADISTGEALTRTFGGGDFMGLLAWLEALPGRCEAVYEAGYCGFSLARFLIDHSVPCTVTQGCTLGRGRAKTDAMDAEALSRLLIASKLRPVFIPTEEQEAQREVARQRYELAQQRKAAKHRLAAFSHRHGLPKNIAVDSRTRALASLNPGDRLSFEALTAQLENAGREIAHLEKFMNREVKRDPAMRALTCISGIGPVVAFTATAEAMDFMRFDTARDYASFLGLVPMPHNSGGKSARLSSEKRTASGDCFYSAATTVMRVGGLFQTGGLADPENDAIRECLASLDGSPCERRKTHRAAIMARCIAEQTWALAHRLD</sequence>
<evidence type="ECO:0000313" key="3">
    <source>
        <dbReference type="EMBL" id="QOS68352.1"/>
    </source>
</evidence>
<name>A0A6L7IMT0_9ACTN</name>
<dbReference type="InterPro" id="IPR047650">
    <property type="entry name" value="Transpos_IS110"/>
</dbReference>
<dbReference type="RefSeq" id="WP_160940786.1">
    <property type="nucleotide sequence ID" value="NZ_CP063310.1"/>
</dbReference>
<dbReference type="PANTHER" id="PTHR33055">
    <property type="entry name" value="TRANSPOSASE FOR INSERTION SEQUENCE ELEMENT IS1111A"/>
    <property type="match status" value="1"/>
</dbReference>
<dbReference type="InterPro" id="IPR002525">
    <property type="entry name" value="Transp_IS110-like_N"/>
</dbReference>
<protein>
    <submittedName>
        <fullName evidence="3">IS110 family transposase</fullName>
    </submittedName>
</protein>
<dbReference type="AlphaFoldDB" id="A0A6L7IMT0"/>
<dbReference type="EMBL" id="CP063310">
    <property type="protein sequence ID" value="QOS68352.1"/>
    <property type="molecule type" value="Genomic_DNA"/>
</dbReference>
<evidence type="ECO:0000259" key="2">
    <source>
        <dbReference type="Pfam" id="PF02371"/>
    </source>
</evidence>
<dbReference type="InterPro" id="IPR003346">
    <property type="entry name" value="Transposase_20"/>
</dbReference>
<organism evidence="3 4">
    <name type="scientific">Eggerthella guodeyinii</name>
    <dbReference type="NCBI Taxonomy" id="2690837"/>
    <lineage>
        <taxon>Bacteria</taxon>
        <taxon>Bacillati</taxon>
        <taxon>Actinomycetota</taxon>
        <taxon>Coriobacteriia</taxon>
        <taxon>Eggerthellales</taxon>
        <taxon>Eggerthellaceae</taxon>
        <taxon>Eggerthella</taxon>
    </lineage>
</organism>
<proteinExistence type="predicted"/>
<dbReference type="GO" id="GO:0006313">
    <property type="term" value="P:DNA transposition"/>
    <property type="evidence" value="ECO:0007669"/>
    <property type="project" value="InterPro"/>
</dbReference>
<reference evidence="3 4" key="1">
    <citation type="submission" date="2020-10" db="EMBL/GenBank/DDBJ databases">
        <title>Eggerthella sp. nov., isolated from human feces.</title>
        <authorList>
            <person name="Yajun G."/>
        </authorList>
    </citation>
    <scope>NUCLEOTIDE SEQUENCE [LARGE SCALE GENOMIC DNA]</scope>
    <source>
        <strain evidence="3 4">HF-1101</strain>
    </source>
</reference>
<dbReference type="GO" id="GO:0004803">
    <property type="term" value="F:transposase activity"/>
    <property type="evidence" value="ECO:0007669"/>
    <property type="project" value="InterPro"/>
</dbReference>
<dbReference type="PANTHER" id="PTHR33055:SF15">
    <property type="entry name" value="TRANSPOSASE-RELATED"/>
    <property type="match status" value="1"/>
</dbReference>
<evidence type="ECO:0000313" key="4">
    <source>
        <dbReference type="Proteomes" id="UP000478463"/>
    </source>
</evidence>